<sequence>MPTTAETENKNLVLTALFKQIGVGRSGTINFKRLAEDIPVNGENAARHRWLRCKNSFTKPPGTPLTAAETKNNTMVLTALIKQIEIGRIDFKRLAKDISVNGENAARHRWLRVLLSLGIRDKQDRGRDDHKEGGEATTSPAKTKANSKVMRKRLGSSPLKDEGLKEESEIKTPKERWQEKGGG</sequence>
<evidence type="ECO:0000256" key="1">
    <source>
        <dbReference type="SAM" id="MobiDB-lite"/>
    </source>
</evidence>
<name>A0A395J4J0_9HELO</name>
<feature type="compositionally biased region" description="Polar residues" evidence="1">
    <location>
        <begin position="136"/>
        <end position="146"/>
    </location>
</feature>
<gene>
    <name evidence="3" type="ORF">DID88_008157</name>
</gene>
<feature type="region of interest" description="Disordered" evidence="1">
    <location>
        <begin position="123"/>
        <end position="183"/>
    </location>
</feature>
<organism evidence="3 4">
    <name type="scientific">Monilinia fructigena</name>
    <dbReference type="NCBI Taxonomy" id="38457"/>
    <lineage>
        <taxon>Eukaryota</taxon>
        <taxon>Fungi</taxon>
        <taxon>Dikarya</taxon>
        <taxon>Ascomycota</taxon>
        <taxon>Pezizomycotina</taxon>
        <taxon>Leotiomycetes</taxon>
        <taxon>Helotiales</taxon>
        <taxon>Sclerotiniaceae</taxon>
        <taxon>Monilinia</taxon>
    </lineage>
</organism>
<accession>A0A395J4J0</accession>
<evidence type="ECO:0000313" key="4">
    <source>
        <dbReference type="Proteomes" id="UP000249056"/>
    </source>
</evidence>
<dbReference type="EMBL" id="QKRW01000003">
    <property type="protein sequence ID" value="RAL67402.1"/>
    <property type="molecule type" value="Genomic_DNA"/>
</dbReference>
<dbReference type="Proteomes" id="UP000249056">
    <property type="component" value="Unassembled WGS sequence"/>
</dbReference>
<feature type="compositionally biased region" description="Basic and acidic residues" evidence="1">
    <location>
        <begin position="159"/>
        <end position="183"/>
    </location>
</feature>
<proteinExistence type="predicted"/>
<feature type="domain" description="Myb-like DNA-binding" evidence="2">
    <location>
        <begin position="73"/>
        <end position="114"/>
    </location>
</feature>
<reference evidence="3 4" key="1">
    <citation type="submission" date="2018-06" db="EMBL/GenBank/DDBJ databases">
        <title>Genome Sequence of the Brown Rot Fungal Pathogen Monilinia fructigena.</title>
        <authorList>
            <person name="Landi L."/>
            <person name="De Miccolis Angelini R.M."/>
            <person name="Pollastro S."/>
            <person name="Abate D."/>
            <person name="Faretra F."/>
            <person name="Romanazzi G."/>
        </authorList>
    </citation>
    <scope>NUCLEOTIDE SEQUENCE [LARGE SCALE GENOMIC DNA]</scope>
    <source>
        <strain evidence="3 4">Mfrg269</strain>
    </source>
</reference>
<keyword evidence="4" id="KW-1185">Reference proteome</keyword>
<protein>
    <recommendedName>
        <fullName evidence="2">Myb-like DNA-binding domain-containing protein</fullName>
    </recommendedName>
</protein>
<dbReference type="InterPro" id="IPR054505">
    <property type="entry name" value="Myb_DNA-bind_8"/>
</dbReference>
<comment type="caution">
    <text evidence="3">The sequence shown here is derived from an EMBL/GenBank/DDBJ whole genome shotgun (WGS) entry which is preliminary data.</text>
</comment>
<evidence type="ECO:0000313" key="3">
    <source>
        <dbReference type="EMBL" id="RAL67402.1"/>
    </source>
</evidence>
<feature type="compositionally biased region" description="Basic and acidic residues" evidence="1">
    <location>
        <begin position="123"/>
        <end position="134"/>
    </location>
</feature>
<dbReference type="OrthoDB" id="3553812at2759"/>
<evidence type="ECO:0000259" key="2">
    <source>
        <dbReference type="Pfam" id="PF22980"/>
    </source>
</evidence>
<dbReference type="Pfam" id="PF22980">
    <property type="entry name" value="Myb_DNA-bind_8"/>
    <property type="match status" value="1"/>
</dbReference>
<dbReference type="AlphaFoldDB" id="A0A395J4J0"/>